<accession>A0AAN6Y416</accession>
<dbReference type="EMBL" id="MU858220">
    <property type="protein sequence ID" value="KAK4208992.1"/>
    <property type="molecule type" value="Genomic_DNA"/>
</dbReference>
<comment type="caution">
    <text evidence="3">The sequence shown here is derived from an EMBL/GenBank/DDBJ whole genome shotgun (WGS) entry which is preliminary data.</text>
</comment>
<evidence type="ECO:0000313" key="3">
    <source>
        <dbReference type="EMBL" id="KAK4208992.1"/>
    </source>
</evidence>
<sequence length="424" mass="47479">SNPVSTENQSSRHLRELVPCHEPSFFSLSSSQHNSTPEVFHDALSQVVNVFVVILLSGSITTLLSFSFCLPPPFLQPARQAILVRAVPRISKMHVDPMIVIGEHRSCPPDSFEDIGEWIQPEISRIRYPMYNGDNISTTQASPSGESMDMPSPASKTVRECTLVNFKNRFEKRSLRDMVFVIDDQDSSWTARLQVSLQRSLAALKPLVDDIDYFETPCSSTSLDTACSSSRFMDQRKEHRSLDGRRQNLTTHDGSATGAGYSNGHGHCGLIDNSENLWGADKLACVYLPMKRDPEELSKIQDHYVLQKDLKSHTRTIDNVKINNVKGKIHESWEKIDLWCLGIMISLAILTTLVKTPTLVDGRLPTDTILRLVFILGTQPFWSRRGREPAIDDKSTSCSATDGYLFPLQSSSCSIRAPRLLTVQ</sequence>
<feature type="transmembrane region" description="Helical" evidence="2">
    <location>
        <begin position="47"/>
        <end position="70"/>
    </location>
</feature>
<dbReference type="Proteomes" id="UP001301769">
    <property type="component" value="Unassembled WGS sequence"/>
</dbReference>
<feature type="region of interest" description="Disordered" evidence="1">
    <location>
        <begin position="237"/>
        <end position="257"/>
    </location>
</feature>
<evidence type="ECO:0000256" key="2">
    <source>
        <dbReference type="SAM" id="Phobius"/>
    </source>
</evidence>
<keyword evidence="2" id="KW-0812">Transmembrane</keyword>
<gene>
    <name evidence="3" type="ORF">QBC37DRAFT_60354</name>
</gene>
<keyword evidence="2" id="KW-1133">Transmembrane helix</keyword>
<reference evidence="3" key="2">
    <citation type="submission" date="2023-05" db="EMBL/GenBank/DDBJ databases">
        <authorList>
            <consortium name="Lawrence Berkeley National Laboratory"/>
            <person name="Steindorff A."/>
            <person name="Hensen N."/>
            <person name="Bonometti L."/>
            <person name="Westerberg I."/>
            <person name="Brannstrom I.O."/>
            <person name="Guillou S."/>
            <person name="Cros-Aarteil S."/>
            <person name="Calhoun S."/>
            <person name="Haridas S."/>
            <person name="Kuo A."/>
            <person name="Mondo S."/>
            <person name="Pangilinan J."/>
            <person name="Riley R."/>
            <person name="Labutti K."/>
            <person name="Andreopoulos B."/>
            <person name="Lipzen A."/>
            <person name="Chen C."/>
            <person name="Yanf M."/>
            <person name="Daum C."/>
            <person name="Ng V."/>
            <person name="Clum A."/>
            <person name="Ohm R."/>
            <person name="Martin F."/>
            <person name="Silar P."/>
            <person name="Natvig D."/>
            <person name="Lalanne C."/>
            <person name="Gautier V."/>
            <person name="Ament-Velasquez S.L."/>
            <person name="Kruys A."/>
            <person name="Hutchinson M.I."/>
            <person name="Powell A.J."/>
            <person name="Barry K."/>
            <person name="Miller A.N."/>
            <person name="Grigoriev I.V."/>
            <person name="Debuchy R."/>
            <person name="Gladieux P."/>
            <person name="Thoren M.H."/>
            <person name="Johannesson H."/>
        </authorList>
    </citation>
    <scope>NUCLEOTIDE SEQUENCE</scope>
    <source>
        <strain evidence="3">PSN293</strain>
    </source>
</reference>
<feature type="compositionally biased region" description="Basic and acidic residues" evidence="1">
    <location>
        <begin position="237"/>
        <end position="246"/>
    </location>
</feature>
<proteinExistence type="predicted"/>
<protein>
    <submittedName>
        <fullName evidence="3">Uncharacterized protein</fullName>
    </submittedName>
</protein>
<evidence type="ECO:0000256" key="1">
    <source>
        <dbReference type="SAM" id="MobiDB-lite"/>
    </source>
</evidence>
<evidence type="ECO:0000313" key="4">
    <source>
        <dbReference type="Proteomes" id="UP001301769"/>
    </source>
</evidence>
<keyword evidence="4" id="KW-1185">Reference proteome</keyword>
<keyword evidence="2" id="KW-0472">Membrane</keyword>
<reference evidence="3" key="1">
    <citation type="journal article" date="2023" name="Mol. Phylogenet. Evol.">
        <title>Genome-scale phylogeny and comparative genomics of the fungal order Sordariales.</title>
        <authorList>
            <person name="Hensen N."/>
            <person name="Bonometti L."/>
            <person name="Westerberg I."/>
            <person name="Brannstrom I.O."/>
            <person name="Guillou S."/>
            <person name="Cros-Aarteil S."/>
            <person name="Calhoun S."/>
            <person name="Haridas S."/>
            <person name="Kuo A."/>
            <person name="Mondo S."/>
            <person name="Pangilinan J."/>
            <person name="Riley R."/>
            <person name="LaButti K."/>
            <person name="Andreopoulos B."/>
            <person name="Lipzen A."/>
            <person name="Chen C."/>
            <person name="Yan M."/>
            <person name="Daum C."/>
            <person name="Ng V."/>
            <person name="Clum A."/>
            <person name="Steindorff A."/>
            <person name="Ohm R.A."/>
            <person name="Martin F."/>
            <person name="Silar P."/>
            <person name="Natvig D.O."/>
            <person name="Lalanne C."/>
            <person name="Gautier V."/>
            <person name="Ament-Velasquez S.L."/>
            <person name="Kruys A."/>
            <person name="Hutchinson M.I."/>
            <person name="Powell A.J."/>
            <person name="Barry K."/>
            <person name="Miller A.N."/>
            <person name="Grigoriev I.V."/>
            <person name="Debuchy R."/>
            <person name="Gladieux P."/>
            <person name="Hiltunen Thoren M."/>
            <person name="Johannesson H."/>
        </authorList>
    </citation>
    <scope>NUCLEOTIDE SEQUENCE</scope>
    <source>
        <strain evidence="3">PSN293</strain>
    </source>
</reference>
<dbReference type="AlphaFoldDB" id="A0AAN6Y416"/>
<feature type="non-terminal residue" evidence="3">
    <location>
        <position position="1"/>
    </location>
</feature>
<name>A0AAN6Y416_9PEZI</name>
<organism evidence="3 4">
    <name type="scientific">Rhypophila decipiens</name>
    <dbReference type="NCBI Taxonomy" id="261697"/>
    <lineage>
        <taxon>Eukaryota</taxon>
        <taxon>Fungi</taxon>
        <taxon>Dikarya</taxon>
        <taxon>Ascomycota</taxon>
        <taxon>Pezizomycotina</taxon>
        <taxon>Sordariomycetes</taxon>
        <taxon>Sordariomycetidae</taxon>
        <taxon>Sordariales</taxon>
        <taxon>Naviculisporaceae</taxon>
        <taxon>Rhypophila</taxon>
    </lineage>
</organism>